<dbReference type="AlphaFoldDB" id="A0A1G7NJ53"/>
<organism evidence="2 3">
    <name type="scientific">Limimonas halophila</name>
    <dbReference type="NCBI Taxonomy" id="1082479"/>
    <lineage>
        <taxon>Bacteria</taxon>
        <taxon>Pseudomonadati</taxon>
        <taxon>Pseudomonadota</taxon>
        <taxon>Alphaproteobacteria</taxon>
        <taxon>Rhodospirillales</taxon>
        <taxon>Rhodovibrionaceae</taxon>
        <taxon>Limimonas</taxon>
    </lineage>
</organism>
<accession>A0A1G7NJ53</accession>
<proteinExistence type="predicted"/>
<evidence type="ECO:0000313" key="3">
    <source>
        <dbReference type="Proteomes" id="UP000199415"/>
    </source>
</evidence>
<evidence type="ECO:0000256" key="1">
    <source>
        <dbReference type="SAM" id="Phobius"/>
    </source>
</evidence>
<keyword evidence="1" id="KW-0472">Membrane</keyword>
<keyword evidence="1" id="KW-1133">Transmembrane helix</keyword>
<keyword evidence="3" id="KW-1185">Reference proteome</keyword>
<feature type="transmembrane region" description="Helical" evidence="1">
    <location>
        <begin position="35"/>
        <end position="58"/>
    </location>
</feature>
<keyword evidence="1" id="KW-0812">Transmembrane</keyword>
<evidence type="ECO:0000313" key="2">
    <source>
        <dbReference type="EMBL" id="SDF74145.1"/>
    </source>
</evidence>
<dbReference type="EMBL" id="FNCE01000002">
    <property type="protein sequence ID" value="SDF74145.1"/>
    <property type="molecule type" value="Genomic_DNA"/>
</dbReference>
<dbReference type="OrthoDB" id="7632567at2"/>
<gene>
    <name evidence="2" type="ORF">SAMN05216241_102192</name>
</gene>
<reference evidence="2 3" key="1">
    <citation type="submission" date="2016-10" db="EMBL/GenBank/DDBJ databases">
        <authorList>
            <person name="de Groot N.N."/>
        </authorList>
    </citation>
    <scope>NUCLEOTIDE SEQUENCE [LARGE SCALE GENOMIC DNA]</scope>
    <source>
        <strain evidence="2 3">DSM 25584</strain>
    </source>
</reference>
<name>A0A1G7NJ53_9PROT</name>
<dbReference type="RefSeq" id="WP_090018832.1">
    <property type="nucleotide sequence ID" value="NZ_FNCE01000002.1"/>
</dbReference>
<protein>
    <submittedName>
        <fullName evidence="2">Uncharacterized protein</fullName>
    </submittedName>
</protein>
<dbReference type="Proteomes" id="UP000199415">
    <property type="component" value="Unassembled WGS sequence"/>
</dbReference>
<sequence length="89" mass="9288">MRTGIIALAFVVVLGAVSALVADSWLAMGGVSMGWTGIVAMIVGILLTLGLGIGLMALSFYSNRSGHDAEVDAYHREQGGPVRPDQRDS</sequence>